<evidence type="ECO:0000313" key="2">
    <source>
        <dbReference type="EMBL" id="AAL43478.1"/>
    </source>
</evidence>
<dbReference type="EMBL" id="AE007869">
    <property type="protein sequence ID" value="AAL43478.1"/>
    <property type="molecule type" value="Genomic_DNA"/>
</dbReference>
<dbReference type="Proteomes" id="UP000000813">
    <property type="component" value="Chromosome circular"/>
</dbReference>
<gene>
    <name evidence="2" type="ordered locus">Atu2491</name>
</gene>
<dbReference type="STRING" id="176299.Atu2491"/>
<name>Q8UCJ3_AGRFC</name>
<accession>Q8UCJ3</accession>
<evidence type="ECO:0000256" key="1">
    <source>
        <dbReference type="SAM" id="MobiDB-lite"/>
    </source>
</evidence>
<reference evidence="2 3" key="2">
    <citation type="journal article" date="2001" name="Science">
        <title>Genome sequence of the plant pathogen and biotechnology agent Agrobacterium tumefaciens C58.</title>
        <authorList>
            <person name="Goodner B."/>
            <person name="Hinkle G."/>
            <person name="Gattung S."/>
            <person name="Miller N."/>
            <person name="Blanchard M."/>
            <person name="Qurollo B."/>
            <person name="Goldman B.S."/>
            <person name="Cao Y."/>
            <person name="Askenazi M."/>
            <person name="Halling C."/>
            <person name="Mullin L."/>
            <person name="Houmiel K."/>
            <person name="Gordon J."/>
            <person name="Vaudin M."/>
            <person name="Iartchouk O."/>
            <person name="Epp A."/>
            <person name="Liu F."/>
            <person name="Wollam C."/>
            <person name="Allinger M."/>
            <person name="Doughty D."/>
            <person name="Scott C."/>
            <person name="Lappas C."/>
            <person name="Markelz B."/>
            <person name="Flanagan C."/>
            <person name="Crowell C."/>
            <person name="Gurson J."/>
            <person name="Lomo C."/>
            <person name="Sear C."/>
            <person name="Strub G."/>
            <person name="Cielo C."/>
            <person name="Slater S."/>
        </authorList>
    </citation>
    <scope>NUCLEOTIDE SEQUENCE [LARGE SCALE GENOMIC DNA]</scope>
    <source>
        <strain evidence="3">C58 / ATCC 33970</strain>
    </source>
</reference>
<organism evidence="2 3">
    <name type="scientific">Agrobacterium fabrum (strain C58 / ATCC 33970)</name>
    <name type="common">Agrobacterium tumefaciens (strain C58)</name>
    <dbReference type="NCBI Taxonomy" id="176299"/>
    <lineage>
        <taxon>Bacteria</taxon>
        <taxon>Pseudomonadati</taxon>
        <taxon>Pseudomonadota</taxon>
        <taxon>Alphaproteobacteria</taxon>
        <taxon>Hyphomicrobiales</taxon>
        <taxon>Rhizobiaceae</taxon>
        <taxon>Rhizobium/Agrobacterium group</taxon>
        <taxon>Agrobacterium</taxon>
        <taxon>Agrobacterium tumefaciens complex</taxon>
    </lineage>
</organism>
<dbReference type="KEGG" id="atu:Atu2491"/>
<feature type="compositionally biased region" description="Basic residues" evidence="1">
    <location>
        <begin position="118"/>
        <end position="127"/>
    </location>
</feature>
<dbReference type="PIR" id="AH2882">
    <property type="entry name" value="AH2882"/>
</dbReference>
<dbReference type="OrthoDB" id="8453678at2"/>
<proteinExistence type="predicted"/>
<dbReference type="HOGENOM" id="CLU_1965883_0_0_5"/>
<feature type="region of interest" description="Disordered" evidence="1">
    <location>
        <begin position="87"/>
        <end position="127"/>
    </location>
</feature>
<sequence>MLSDYDFSLRDGIPKMSRGAVWLSFRWPFDAPFSLTQRRNLLIASREEGASPCARMFQTCSSWKDRHNPPAMIRAFLIPSELRPKRRLKPSDVSGHRSLPGLAGDRGSRNAMRVPHLTQKRRDRKRA</sequence>
<keyword evidence="3" id="KW-1185">Reference proteome</keyword>
<protein>
    <submittedName>
        <fullName evidence="2">Uncharacterized protein</fullName>
    </submittedName>
</protein>
<dbReference type="EnsemblBacteria" id="AAL43478">
    <property type="protein sequence ID" value="AAL43478"/>
    <property type="gene ID" value="Atu2491"/>
</dbReference>
<dbReference type="AlphaFoldDB" id="Q8UCJ3"/>
<evidence type="ECO:0000313" key="3">
    <source>
        <dbReference type="Proteomes" id="UP000000813"/>
    </source>
</evidence>
<dbReference type="BioCyc" id="AGRO:ATU2491-MONOMER"/>
<reference evidence="2 3" key="1">
    <citation type="journal article" date="2001" name="Science">
        <title>The genome of the natural genetic engineer Agrobacterium tumefaciens C58.</title>
        <authorList>
            <person name="Wood D.W."/>
            <person name="Setubal J.C."/>
            <person name="Kaul R."/>
            <person name="Monks D.E."/>
            <person name="Kitajima J.P."/>
            <person name="Okura V.K."/>
            <person name="Zhou Y."/>
            <person name="Chen L."/>
            <person name="Wood G.E."/>
            <person name="Almeida N.F.Jr."/>
            <person name="Woo L."/>
            <person name="Chen Y."/>
            <person name="Paulsen I.T."/>
            <person name="Eisen J.A."/>
            <person name="Karp P.D."/>
            <person name="Bovee D.Sr."/>
            <person name="Chapman P."/>
            <person name="Clendenning J."/>
            <person name="Deatherage G."/>
            <person name="Gillet W."/>
            <person name="Grant C."/>
            <person name="Kutyavin T."/>
            <person name="Levy R."/>
            <person name="Li M.J."/>
            <person name="McClelland E."/>
            <person name="Palmieri A."/>
            <person name="Raymond C."/>
            <person name="Rouse G."/>
            <person name="Saenphimmachak C."/>
            <person name="Wu Z."/>
            <person name="Romero P."/>
            <person name="Gordon D."/>
            <person name="Zhang S."/>
            <person name="Yoo H."/>
            <person name="Tao Y."/>
            <person name="Biddle P."/>
            <person name="Jung M."/>
            <person name="Krespan W."/>
            <person name="Perry M."/>
            <person name="Gordon-Kamm B."/>
            <person name="Liao L."/>
            <person name="Kim S."/>
            <person name="Hendrick C."/>
            <person name="Zhao Z.Y."/>
            <person name="Dolan M."/>
            <person name="Chumley F."/>
            <person name="Tingey S.V."/>
            <person name="Tomb J.F."/>
            <person name="Gordon M.P."/>
            <person name="Olson M.V."/>
            <person name="Nester E.W."/>
        </authorList>
    </citation>
    <scope>NUCLEOTIDE SEQUENCE [LARGE SCALE GENOMIC DNA]</scope>
    <source>
        <strain evidence="3">C58 / ATCC 33970</strain>
    </source>
</reference>